<protein>
    <submittedName>
        <fullName evidence="2">Uncharacterized protein</fullName>
    </submittedName>
</protein>
<keyword evidence="1" id="KW-0732">Signal</keyword>
<dbReference type="AlphaFoldDB" id="A0A7M2WWJ9"/>
<accession>A0A7M2WWJ9</accession>
<sequence length="74" mass="7836">MKLGRIALALAMAFAVGSFAGAEEKKPAEKPKYTEGSCCDKASKAGKECKHPCCVEAAKKSEVCTKCNKPAEKK</sequence>
<evidence type="ECO:0000256" key="1">
    <source>
        <dbReference type="SAM" id="SignalP"/>
    </source>
</evidence>
<keyword evidence="3" id="KW-1185">Reference proteome</keyword>
<organism evidence="2 3">
    <name type="scientific">Humisphaera borealis</name>
    <dbReference type="NCBI Taxonomy" id="2807512"/>
    <lineage>
        <taxon>Bacteria</taxon>
        <taxon>Pseudomonadati</taxon>
        <taxon>Planctomycetota</taxon>
        <taxon>Phycisphaerae</taxon>
        <taxon>Tepidisphaerales</taxon>
        <taxon>Tepidisphaeraceae</taxon>
        <taxon>Humisphaera</taxon>
    </lineage>
</organism>
<evidence type="ECO:0000313" key="2">
    <source>
        <dbReference type="EMBL" id="QOV89211.1"/>
    </source>
</evidence>
<dbReference type="EMBL" id="CP063458">
    <property type="protein sequence ID" value="QOV89211.1"/>
    <property type="molecule type" value="Genomic_DNA"/>
</dbReference>
<name>A0A7M2WWJ9_9BACT</name>
<evidence type="ECO:0000313" key="3">
    <source>
        <dbReference type="Proteomes" id="UP000593765"/>
    </source>
</evidence>
<proteinExistence type="predicted"/>
<gene>
    <name evidence="2" type="ORF">IPV69_23855</name>
</gene>
<feature type="signal peptide" evidence="1">
    <location>
        <begin position="1"/>
        <end position="22"/>
    </location>
</feature>
<dbReference type="KEGG" id="hbs:IPV69_23855"/>
<dbReference type="RefSeq" id="WP_206292236.1">
    <property type="nucleotide sequence ID" value="NZ_CP063458.1"/>
</dbReference>
<reference evidence="2 3" key="1">
    <citation type="submission" date="2020-10" db="EMBL/GenBank/DDBJ databases">
        <title>Wide distribution of Phycisphaera-like planctomycetes from WD2101 soil group in peatlands and genome analysis of the first cultivated representative.</title>
        <authorList>
            <person name="Dedysh S.N."/>
            <person name="Beletsky A.V."/>
            <person name="Ivanova A."/>
            <person name="Kulichevskaya I.S."/>
            <person name="Suzina N.E."/>
            <person name="Philippov D.A."/>
            <person name="Rakitin A.L."/>
            <person name="Mardanov A.V."/>
            <person name="Ravin N.V."/>
        </authorList>
    </citation>
    <scope>NUCLEOTIDE SEQUENCE [LARGE SCALE GENOMIC DNA]</scope>
    <source>
        <strain evidence="2 3">M1803</strain>
    </source>
</reference>
<feature type="chain" id="PRO_5034173232" evidence="1">
    <location>
        <begin position="23"/>
        <end position="74"/>
    </location>
</feature>
<dbReference type="Proteomes" id="UP000593765">
    <property type="component" value="Chromosome"/>
</dbReference>